<dbReference type="Proteomes" id="UP000299102">
    <property type="component" value="Unassembled WGS sequence"/>
</dbReference>
<reference evidence="2 3" key="1">
    <citation type="journal article" date="2019" name="Commun. Biol.">
        <title>The bagworm genome reveals a unique fibroin gene that provides high tensile strength.</title>
        <authorList>
            <person name="Kono N."/>
            <person name="Nakamura H."/>
            <person name="Ohtoshi R."/>
            <person name="Tomita M."/>
            <person name="Numata K."/>
            <person name="Arakawa K."/>
        </authorList>
    </citation>
    <scope>NUCLEOTIDE SEQUENCE [LARGE SCALE GENOMIC DNA]</scope>
</reference>
<keyword evidence="1" id="KW-0472">Membrane</keyword>
<proteinExistence type="predicted"/>
<feature type="transmembrane region" description="Helical" evidence="1">
    <location>
        <begin position="107"/>
        <end position="126"/>
    </location>
</feature>
<organism evidence="2 3">
    <name type="scientific">Eumeta variegata</name>
    <name type="common">Bagworm moth</name>
    <name type="synonym">Eumeta japonica</name>
    <dbReference type="NCBI Taxonomy" id="151549"/>
    <lineage>
        <taxon>Eukaryota</taxon>
        <taxon>Metazoa</taxon>
        <taxon>Ecdysozoa</taxon>
        <taxon>Arthropoda</taxon>
        <taxon>Hexapoda</taxon>
        <taxon>Insecta</taxon>
        <taxon>Pterygota</taxon>
        <taxon>Neoptera</taxon>
        <taxon>Endopterygota</taxon>
        <taxon>Lepidoptera</taxon>
        <taxon>Glossata</taxon>
        <taxon>Ditrysia</taxon>
        <taxon>Tineoidea</taxon>
        <taxon>Psychidae</taxon>
        <taxon>Oiketicinae</taxon>
        <taxon>Eumeta</taxon>
    </lineage>
</organism>
<keyword evidence="1" id="KW-0812">Transmembrane</keyword>
<evidence type="ECO:0000313" key="2">
    <source>
        <dbReference type="EMBL" id="GBP23545.1"/>
    </source>
</evidence>
<sequence length="143" mass="16665">MTNHLIRRSSQADLKFQIRPETSNVIRLRQSVALPEDRRHWTRLLLDDRPAGWSVTKLSASVRLFDHDVATDLRNGREGALAQGQQIGPRPDRLRPAPRGLMTRGRAVALLLPPFANFAYCYIFRFRLLGYRNWTWIETEERI</sequence>
<evidence type="ECO:0000256" key="1">
    <source>
        <dbReference type="SAM" id="Phobius"/>
    </source>
</evidence>
<dbReference type="EMBL" id="BGZK01000151">
    <property type="protein sequence ID" value="GBP23545.1"/>
    <property type="molecule type" value="Genomic_DNA"/>
</dbReference>
<protein>
    <submittedName>
        <fullName evidence="2">Uncharacterized protein</fullName>
    </submittedName>
</protein>
<dbReference type="AlphaFoldDB" id="A0A4C1UAU8"/>
<evidence type="ECO:0000313" key="3">
    <source>
        <dbReference type="Proteomes" id="UP000299102"/>
    </source>
</evidence>
<gene>
    <name evidence="2" type="ORF">EVAR_12827_1</name>
</gene>
<keyword evidence="3" id="KW-1185">Reference proteome</keyword>
<name>A0A4C1UAU8_EUMVA</name>
<keyword evidence="1" id="KW-1133">Transmembrane helix</keyword>
<accession>A0A4C1UAU8</accession>
<comment type="caution">
    <text evidence="2">The sequence shown here is derived from an EMBL/GenBank/DDBJ whole genome shotgun (WGS) entry which is preliminary data.</text>
</comment>